<sequence length="254" mass="28915">MDTVDIDALKKESLHKARNAWKSIIDKLSSLSESQQGDTIDLRTGKIIKDTGHLRSLKVNKDDLWATFPSNSHSDNENNGLNNNPNTLKKPKNTKKKTLITPKSDDDSNKNSSNNKIKFIDLSSPPKIPQNYHSHPGDTSYIVTSSQHMTRSKVTGDDVLIVKKTLNNSIKKKNKNSKISKYNIKKKKRVGSLDERADDPLNILDTHINIETPSKVRRLRKALDHSFKYKNDDYGNKERRHLHKLILQSKSTVK</sequence>
<feature type="compositionally biased region" description="Low complexity" evidence="1">
    <location>
        <begin position="78"/>
        <end position="88"/>
    </location>
</feature>
<organism evidence="2 3">
    <name type="scientific">Pichia californica</name>
    <dbReference type="NCBI Taxonomy" id="460514"/>
    <lineage>
        <taxon>Eukaryota</taxon>
        <taxon>Fungi</taxon>
        <taxon>Dikarya</taxon>
        <taxon>Ascomycota</taxon>
        <taxon>Saccharomycotina</taxon>
        <taxon>Pichiomycetes</taxon>
        <taxon>Pichiales</taxon>
        <taxon>Pichiaceae</taxon>
        <taxon>Pichia</taxon>
    </lineage>
</organism>
<dbReference type="InterPro" id="IPR018465">
    <property type="entry name" value="Scm3/HJURP"/>
</dbReference>
<dbReference type="EMBL" id="PUHW01000223">
    <property type="protein sequence ID" value="KAG0687731.1"/>
    <property type="molecule type" value="Genomic_DNA"/>
</dbReference>
<dbReference type="Gene3D" id="1.10.20.10">
    <property type="entry name" value="Histone, subunit A"/>
    <property type="match status" value="1"/>
</dbReference>
<dbReference type="GO" id="GO:0046982">
    <property type="term" value="F:protein heterodimerization activity"/>
    <property type="evidence" value="ECO:0007669"/>
    <property type="project" value="InterPro"/>
</dbReference>
<evidence type="ECO:0000256" key="1">
    <source>
        <dbReference type="SAM" id="MobiDB-lite"/>
    </source>
</evidence>
<feature type="region of interest" description="Disordered" evidence="1">
    <location>
        <begin position="68"/>
        <end position="136"/>
    </location>
</feature>
<feature type="compositionally biased region" description="Low complexity" evidence="1">
    <location>
        <begin position="110"/>
        <end position="121"/>
    </location>
</feature>
<evidence type="ECO:0000313" key="3">
    <source>
        <dbReference type="Proteomes" id="UP000697127"/>
    </source>
</evidence>
<keyword evidence="3" id="KW-1185">Reference proteome</keyword>
<name>A0A9P6WIT9_9ASCO</name>
<gene>
    <name evidence="2" type="ORF">C6P40_001949</name>
</gene>
<proteinExistence type="predicted"/>
<feature type="compositionally biased region" description="Basic residues" evidence="1">
    <location>
        <begin position="89"/>
        <end position="98"/>
    </location>
</feature>
<dbReference type="Proteomes" id="UP000697127">
    <property type="component" value="Unassembled WGS sequence"/>
</dbReference>
<dbReference type="OrthoDB" id="2420608at2759"/>
<dbReference type="GO" id="GO:0042393">
    <property type="term" value="F:histone binding"/>
    <property type="evidence" value="ECO:0007669"/>
    <property type="project" value="InterPro"/>
</dbReference>
<dbReference type="AlphaFoldDB" id="A0A9P6WIT9"/>
<comment type="caution">
    <text evidence="2">The sequence shown here is derived from an EMBL/GenBank/DDBJ whole genome shotgun (WGS) entry which is preliminary data.</text>
</comment>
<protein>
    <submittedName>
        <fullName evidence="2">Uncharacterized protein</fullName>
    </submittedName>
</protein>
<dbReference type="InterPro" id="IPR009072">
    <property type="entry name" value="Histone-fold"/>
</dbReference>
<dbReference type="Pfam" id="PF10384">
    <property type="entry name" value="Scm3"/>
    <property type="match status" value="1"/>
</dbReference>
<accession>A0A9P6WIT9</accession>
<reference evidence="2" key="1">
    <citation type="submission" date="2020-11" db="EMBL/GenBank/DDBJ databases">
        <title>Kefir isolates.</title>
        <authorList>
            <person name="Marcisauskas S."/>
            <person name="Kim Y."/>
            <person name="Blasche S."/>
        </authorList>
    </citation>
    <scope>NUCLEOTIDE SEQUENCE</scope>
    <source>
        <strain evidence="2">Olga-1</strain>
    </source>
</reference>
<evidence type="ECO:0000313" key="2">
    <source>
        <dbReference type="EMBL" id="KAG0687731.1"/>
    </source>
</evidence>
<dbReference type="GO" id="GO:0005634">
    <property type="term" value="C:nucleus"/>
    <property type="evidence" value="ECO:0007669"/>
    <property type="project" value="InterPro"/>
</dbReference>